<feature type="domain" description="Glycosyl transferase family 51" evidence="15">
    <location>
        <begin position="217"/>
        <end position="388"/>
    </location>
</feature>
<comment type="pathway">
    <text evidence="1">Cell wall biogenesis; peptidoglycan biosynthesis.</text>
</comment>
<comment type="catalytic activity">
    <reaction evidence="11">
        <text>[GlcNAc-(1-&gt;4)-Mur2Ac(oyl-L-Ala-gamma-D-Glu-L-Lys-D-Ala-D-Ala)](n)-di-trans,octa-cis-undecaprenyl diphosphate + beta-D-GlcNAc-(1-&gt;4)-Mur2Ac(oyl-L-Ala-gamma-D-Glu-L-Lys-D-Ala-D-Ala)-di-trans,octa-cis-undecaprenyl diphosphate = [GlcNAc-(1-&gt;4)-Mur2Ac(oyl-L-Ala-gamma-D-Glu-L-Lys-D-Ala-D-Ala)](n+1)-di-trans,octa-cis-undecaprenyl diphosphate + di-trans,octa-cis-undecaprenyl diphosphate + H(+)</text>
        <dbReference type="Rhea" id="RHEA:23708"/>
        <dbReference type="Rhea" id="RHEA-COMP:9602"/>
        <dbReference type="Rhea" id="RHEA-COMP:9603"/>
        <dbReference type="ChEBI" id="CHEBI:15378"/>
        <dbReference type="ChEBI" id="CHEBI:58405"/>
        <dbReference type="ChEBI" id="CHEBI:60033"/>
        <dbReference type="ChEBI" id="CHEBI:78435"/>
        <dbReference type="EC" id="2.4.99.28"/>
    </reaction>
</comment>
<comment type="similarity">
    <text evidence="3">In the N-terminal section; belongs to the glycosyltransferase 51 family.</text>
</comment>
<evidence type="ECO:0000313" key="16">
    <source>
        <dbReference type="EMBL" id="PNC56633.1"/>
    </source>
</evidence>
<dbReference type="InterPro" id="IPR023346">
    <property type="entry name" value="Lysozyme-like_dom_sf"/>
</dbReference>
<dbReference type="GO" id="GO:0006508">
    <property type="term" value="P:proteolysis"/>
    <property type="evidence" value="ECO:0007669"/>
    <property type="project" value="UniProtKB-KW"/>
</dbReference>
<keyword evidence="8" id="KW-0378">Hydrolase</keyword>
<keyword evidence="4" id="KW-0121">Carboxypeptidase</keyword>
<evidence type="ECO:0000256" key="13">
    <source>
        <dbReference type="SAM" id="Phobius"/>
    </source>
</evidence>
<evidence type="ECO:0000256" key="1">
    <source>
        <dbReference type="ARBA" id="ARBA00004752"/>
    </source>
</evidence>
<keyword evidence="5" id="KW-0645">Protease</keyword>
<evidence type="ECO:0000313" key="17">
    <source>
        <dbReference type="Proteomes" id="UP000235914"/>
    </source>
</evidence>
<dbReference type="InterPro" id="IPR001264">
    <property type="entry name" value="Glyco_trans_51"/>
</dbReference>
<evidence type="ECO:0000256" key="3">
    <source>
        <dbReference type="ARBA" id="ARBA00007739"/>
    </source>
</evidence>
<dbReference type="GO" id="GO:0008658">
    <property type="term" value="F:penicillin binding"/>
    <property type="evidence" value="ECO:0007669"/>
    <property type="project" value="InterPro"/>
</dbReference>
<evidence type="ECO:0000256" key="8">
    <source>
        <dbReference type="ARBA" id="ARBA00022801"/>
    </source>
</evidence>
<evidence type="ECO:0000259" key="14">
    <source>
        <dbReference type="Pfam" id="PF00905"/>
    </source>
</evidence>
<evidence type="ECO:0000256" key="9">
    <source>
        <dbReference type="ARBA" id="ARBA00023268"/>
    </source>
</evidence>
<feature type="region of interest" description="Disordered" evidence="12">
    <location>
        <begin position="872"/>
        <end position="910"/>
    </location>
</feature>
<comment type="caution">
    <text evidence="16">The sequence shown here is derived from an EMBL/GenBank/DDBJ whole genome shotgun (WGS) entry which is preliminary data.</text>
</comment>
<organism evidence="16 17">
    <name type="scientific">Akkermansia muciniphila</name>
    <dbReference type="NCBI Taxonomy" id="239935"/>
    <lineage>
        <taxon>Bacteria</taxon>
        <taxon>Pseudomonadati</taxon>
        <taxon>Verrucomicrobiota</taxon>
        <taxon>Verrucomicrobiia</taxon>
        <taxon>Verrucomicrobiales</taxon>
        <taxon>Akkermansiaceae</taxon>
        <taxon>Akkermansia</taxon>
    </lineage>
</organism>
<dbReference type="EC" id="2.4.99.28" evidence="10"/>
<evidence type="ECO:0000256" key="7">
    <source>
        <dbReference type="ARBA" id="ARBA00022679"/>
    </source>
</evidence>
<dbReference type="PANTHER" id="PTHR32282">
    <property type="entry name" value="BINDING PROTEIN TRANSPEPTIDASE, PUTATIVE-RELATED"/>
    <property type="match status" value="1"/>
</dbReference>
<name>A0AAP8NLN2_9BACT</name>
<evidence type="ECO:0000256" key="2">
    <source>
        <dbReference type="ARBA" id="ARBA00007090"/>
    </source>
</evidence>
<gene>
    <name evidence="16" type="ORF">CXU09_03345</name>
</gene>
<dbReference type="SUPFAM" id="SSF53955">
    <property type="entry name" value="Lysozyme-like"/>
    <property type="match status" value="1"/>
</dbReference>
<dbReference type="Gene3D" id="3.40.710.10">
    <property type="entry name" value="DD-peptidase/beta-lactamase superfamily"/>
    <property type="match status" value="2"/>
</dbReference>
<keyword evidence="7" id="KW-0808">Transferase</keyword>
<dbReference type="InterPro" id="IPR012338">
    <property type="entry name" value="Beta-lactam/transpept-like"/>
</dbReference>
<dbReference type="PANTHER" id="PTHR32282:SF33">
    <property type="entry name" value="PEPTIDOGLYCAN GLYCOSYLTRANSFERASE"/>
    <property type="match status" value="1"/>
</dbReference>
<evidence type="ECO:0000256" key="6">
    <source>
        <dbReference type="ARBA" id="ARBA00022676"/>
    </source>
</evidence>
<feature type="domain" description="Penicillin-binding protein transpeptidase" evidence="14">
    <location>
        <begin position="532"/>
        <end position="774"/>
    </location>
</feature>
<proteinExistence type="inferred from homology"/>
<dbReference type="InterPro" id="IPR036950">
    <property type="entry name" value="PBP_transglycosylase"/>
</dbReference>
<dbReference type="Pfam" id="PF00912">
    <property type="entry name" value="Transgly"/>
    <property type="match status" value="1"/>
</dbReference>
<keyword evidence="9" id="KW-0511">Multifunctional enzyme</keyword>
<dbReference type="GO" id="GO:0030288">
    <property type="term" value="C:outer membrane-bounded periplasmic space"/>
    <property type="evidence" value="ECO:0007669"/>
    <property type="project" value="TreeGrafter"/>
</dbReference>
<dbReference type="Proteomes" id="UP000235914">
    <property type="component" value="Unassembled WGS sequence"/>
</dbReference>
<reference evidence="16 17" key="1">
    <citation type="journal article" date="2017" name="BMC Genomics">
        <title>Genome sequencing of 39 Akkermansia muciniphila isolates reveals its population structure, genomic and functional diverisity, and global distribution in mammalian gut microbiotas.</title>
        <authorList>
            <person name="Guo X."/>
            <person name="Li S."/>
            <person name="Zhang J."/>
            <person name="Wu F."/>
            <person name="Li X."/>
            <person name="Wu D."/>
            <person name="Zhang M."/>
            <person name="Ou Z."/>
            <person name="Jie Z."/>
            <person name="Yan Q."/>
            <person name="Li P."/>
            <person name="Yi J."/>
            <person name="Peng Y."/>
        </authorList>
    </citation>
    <scope>NUCLEOTIDE SEQUENCE [LARGE SCALE GENOMIC DNA]</scope>
    <source>
        <strain evidence="16 17">GP43</strain>
    </source>
</reference>
<evidence type="ECO:0000256" key="5">
    <source>
        <dbReference type="ARBA" id="ARBA00022670"/>
    </source>
</evidence>
<evidence type="ECO:0000259" key="15">
    <source>
        <dbReference type="Pfam" id="PF00912"/>
    </source>
</evidence>
<evidence type="ECO:0000256" key="10">
    <source>
        <dbReference type="ARBA" id="ARBA00044770"/>
    </source>
</evidence>
<dbReference type="SUPFAM" id="SSF56601">
    <property type="entry name" value="beta-lactamase/transpeptidase-like"/>
    <property type="match status" value="1"/>
</dbReference>
<feature type="region of interest" description="Disordered" evidence="12">
    <location>
        <begin position="22"/>
        <end position="129"/>
    </location>
</feature>
<protein>
    <recommendedName>
        <fullName evidence="10">peptidoglycan glycosyltransferase</fullName>
        <ecNumber evidence="10">2.4.99.28</ecNumber>
    </recommendedName>
</protein>
<accession>A0AAP8NLN2</accession>
<keyword evidence="13" id="KW-1133">Transmembrane helix</keyword>
<comment type="similarity">
    <text evidence="2">In the C-terminal section; belongs to the transpeptidase family.</text>
</comment>
<sequence length="910" mass="101148">MDCDMAPHLLLRPFRLFMIKSGPRMGLNDKSRKRNAASWRERIQDGEMSSRSQTERKKRPLPRPSYPGLPQENSDPAVIPGPTRRTGNSRNGPSRYDTPPQRRASRPSPKEEYEENPEREEENRPARAGTMRRPRFTIFGALLFVLLMPFRFIGSLTRNIRWFICWPLRILLGCCFVGIVIGAILVFLYGTISNRYDISEVKSNIPERTVILDRKNRTIGTLHGENRKRVSLQEVPPVFIDALLLREDNRFYDHGGVDWIGVGRAFAQVLKHKRATQGASTLTMQLAKITYNHRERNLHSKLTEVALAKRIEATYTKDEILETYINRIFWGHTFLGIAAAARGYYDKEPRDLSLAECATLAGIIYGPNDFSPIKHPEEAKKVRDIVLGLLKNEGKITEVQYQAALAEPIATRTPQSRSEENYAMGLVRRELDAILEEEDIRLGGLVVHTTLDLDLQNATLDAINKHMDALEARKDFKKHLASLQARREKRGILKNKLTTKAEYEASLAAWKALPAEQKEKTQPPMPNYIQSAAVVMDNATGALLAVVGGRDAEESKLNRAIQSRRQTGSLFKPFIYATFFQQGNSTDTRISDDRISYGEIRGAANWSPRNSDGTYRGMKPASFGLILSRNTMSVRIGNRAGLSNVIQSAQLAGFHGNISRTPALYLGTWEASPLDIASAYSVFANGGVRPTPYIIDHITDSQGQPRFAITKSKRTVYSQRAANITSSILQQVCKPGGTAGKITALGFKSPCGGKTGTTNNYTNAWFAGYTSNLTCSVWVGFDSAIKILEKGYGGTLALPVWVDIMLAAQKEGYPANAIRTRPGSEGQAVLVCRESNQLAHSGCQYAKTAYFETSAGYQAPANMCEQHIPMAEPDSEESIPYAEPLDGSDDNIPLAEPVEETDGIPYATPI</sequence>
<evidence type="ECO:0000256" key="4">
    <source>
        <dbReference type="ARBA" id="ARBA00022645"/>
    </source>
</evidence>
<dbReference type="GO" id="GO:0004180">
    <property type="term" value="F:carboxypeptidase activity"/>
    <property type="evidence" value="ECO:0007669"/>
    <property type="project" value="UniProtKB-KW"/>
</dbReference>
<dbReference type="GO" id="GO:0008955">
    <property type="term" value="F:peptidoglycan glycosyltransferase activity"/>
    <property type="evidence" value="ECO:0007669"/>
    <property type="project" value="UniProtKB-EC"/>
</dbReference>
<feature type="transmembrane region" description="Helical" evidence="13">
    <location>
        <begin position="166"/>
        <end position="189"/>
    </location>
</feature>
<feature type="transmembrane region" description="Helical" evidence="13">
    <location>
        <begin position="136"/>
        <end position="154"/>
    </location>
</feature>
<dbReference type="Gene3D" id="1.10.3810.10">
    <property type="entry name" value="Biosynthetic peptidoglycan transglycosylase-like"/>
    <property type="match status" value="1"/>
</dbReference>
<dbReference type="GO" id="GO:0009252">
    <property type="term" value="P:peptidoglycan biosynthetic process"/>
    <property type="evidence" value="ECO:0007669"/>
    <property type="project" value="TreeGrafter"/>
</dbReference>
<dbReference type="AlphaFoldDB" id="A0AAP8NLN2"/>
<dbReference type="EMBL" id="PJKN01000002">
    <property type="protein sequence ID" value="PNC56633.1"/>
    <property type="molecule type" value="Genomic_DNA"/>
</dbReference>
<dbReference type="InterPro" id="IPR050396">
    <property type="entry name" value="Glycosyltr_51/Transpeptidase"/>
</dbReference>
<keyword evidence="6" id="KW-0328">Glycosyltransferase</keyword>
<dbReference type="InterPro" id="IPR001460">
    <property type="entry name" value="PCN-bd_Tpept"/>
</dbReference>
<keyword evidence="13" id="KW-0812">Transmembrane</keyword>
<dbReference type="Pfam" id="PF00905">
    <property type="entry name" value="Transpeptidase"/>
    <property type="match status" value="1"/>
</dbReference>
<keyword evidence="13" id="KW-0472">Membrane</keyword>
<evidence type="ECO:0000256" key="12">
    <source>
        <dbReference type="SAM" id="MobiDB-lite"/>
    </source>
</evidence>
<evidence type="ECO:0000256" key="11">
    <source>
        <dbReference type="ARBA" id="ARBA00049902"/>
    </source>
</evidence>